<comment type="caution">
    <text evidence="3">The sequence shown here is derived from an EMBL/GenBank/DDBJ whole genome shotgun (WGS) entry which is preliminary data.</text>
</comment>
<keyword evidence="4" id="KW-1185">Reference proteome</keyword>
<organism evidence="3 4">
    <name type="scientific">Sphingomonas hominis</name>
    <dbReference type="NCBI Taxonomy" id="2741495"/>
    <lineage>
        <taxon>Bacteria</taxon>
        <taxon>Pseudomonadati</taxon>
        <taxon>Pseudomonadota</taxon>
        <taxon>Alphaproteobacteria</taxon>
        <taxon>Sphingomonadales</taxon>
        <taxon>Sphingomonadaceae</taxon>
        <taxon>Sphingomonas</taxon>
    </lineage>
</organism>
<dbReference type="RefSeq" id="WP_174193515.1">
    <property type="nucleotide sequence ID" value="NZ_JABULH010000002.1"/>
</dbReference>
<dbReference type="Proteomes" id="UP000621447">
    <property type="component" value="Unassembled WGS sequence"/>
</dbReference>
<dbReference type="SUPFAM" id="SSF53474">
    <property type="entry name" value="alpha/beta-Hydrolases"/>
    <property type="match status" value="1"/>
</dbReference>
<keyword evidence="3" id="KW-0378">Hydrolase</keyword>
<dbReference type="GO" id="GO:0016787">
    <property type="term" value="F:hydrolase activity"/>
    <property type="evidence" value="ECO:0007669"/>
    <property type="project" value="UniProtKB-KW"/>
</dbReference>
<dbReference type="EMBL" id="JABULH010000002">
    <property type="protein sequence ID" value="NTS65012.1"/>
    <property type="molecule type" value="Genomic_DNA"/>
</dbReference>
<dbReference type="InterPro" id="IPR029058">
    <property type="entry name" value="AB_hydrolase_fold"/>
</dbReference>
<evidence type="ECO:0000313" key="4">
    <source>
        <dbReference type="Proteomes" id="UP000621447"/>
    </source>
</evidence>
<feature type="domain" description="AB hydrolase-1" evidence="2">
    <location>
        <begin position="72"/>
        <end position="322"/>
    </location>
</feature>
<dbReference type="Pfam" id="PF00561">
    <property type="entry name" value="Abhydrolase_1"/>
    <property type="match status" value="1"/>
</dbReference>
<dbReference type="PANTHER" id="PTHR43798">
    <property type="entry name" value="MONOACYLGLYCEROL LIPASE"/>
    <property type="match status" value="1"/>
</dbReference>
<gene>
    <name evidence="3" type="ORF">HRV97_07535</name>
</gene>
<sequence length="341" mass="37277">MPRRPTCHRLFSLLPLTFALVAAAPAAPPNYGARLERFAYPWPVKIMPLTVVGEVAEMAYMDVVPERPNGRTVVLLHGKNFCGATWEATARPLVDAGYRVVIPDQLGFCKSSKPRAAQYSFEGLASNTDKLLKSLGIAHATVVGHSMGGMLAMRYAIMFPAAVDRLVLVNPLGLRDRSEDGLPYTDVDTLWAGERRTSAASIKAYQLDNYYHGQRRPTYDRWVAMQAGMYAGAGRDQVALAQAKTAEMIKTQPVAHELYRIKAPTTIIIGTLDKTAFGRAQMPASLRGFLQAIPQIAPEAARKIPRAKLVKMEGLGHSPQVEDAGRFNRTLMGVLNEATGS</sequence>
<dbReference type="PANTHER" id="PTHR43798:SF33">
    <property type="entry name" value="HYDROLASE, PUTATIVE (AFU_ORTHOLOGUE AFUA_2G14860)-RELATED"/>
    <property type="match status" value="1"/>
</dbReference>
<dbReference type="PRINTS" id="PR00111">
    <property type="entry name" value="ABHYDROLASE"/>
</dbReference>
<evidence type="ECO:0000259" key="2">
    <source>
        <dbReference type="Pfam" id="PF00561"/>
    </source>
</evidence>
<feature type="chain" id="PRO_5046443435" evidence="1">
    <location>
        <begin position="27"/>
        <end position="341"/>
    </location>
</feature>
<name>A0ABX2JKP2_9SPHN</name>
<proteinExistence type="predicted"/>
<feature type="signal peptide" evidence="1">
    <location>
        <begin position="1"/>
        <end position="26"/>
    </location>
</feature>
<dbReference type="Gene3D" id="3.40.50.1820">
    <property type="entry name" value="alpha/beta hydrolase"/>
    <property type="match status" value="1"/>
</dbReference>
<dbReference type="InterPro" id="IPR050266">
    <property type="entry name" value="AB_hydrolase_sf"/>
</dbReference>
<reference evidence="3 4" key="1">
    <citation type="submission" date="2020-06" db="EMBL/GenBank/DDBJ databases">
        <title>Sphingomonas hominis sp. nov., a member of the Sphingomonas, isolated from the hair of a 22-year-old girl.</title>
        <authorList>
            <person name="Zhang D.-F."/>
            <person name="Cui X.-W."/>
        </authorList>
    </citation>
    <scope>NUCLEOTIDE SEQUENCE [LARGE SCALE GENOMIC DNA]</scope>
    <source>
        <strain evidence="3 4">HHU CXW</strain>
    </source>
</reference>
<keyword evidence="1" id="KW-0732">Signal</keyword>
<accession>A0ABX2JKP2</accession>
<dbReference type="InterPro" id="IPR000073">
    <property type="entry name" value="AB_hydrolase_1"/>
</dbReference>
<protein>
    <submittedName>
        <fullName evidence="3">Alpha/beta hydrolase</fullName>
    </submittedName>
</protein>
<evidence type="ECO:0000256" key="1">
    <source>
        <dbReference type="SAM" id="SignalP"/>
    </source>
</evidence>
<evidence type="ECO:0000313" key="3">
    <source>
        <dbReference type="EMBL" id="NTS65012.1"/>
    </source>
</evidence>